<proteinExistence type="predicted"/>
<dbReference type="GO" id="GO:0005737">
    <property type="term" value="C:cytoplasm"/>
    <property type="evidence" value="ECO:0007669"/>
    <property type="project" value="TreeGrafter"/>
</dbReference>
<dbReference type="Gene3D" id="2.120.10.80">
    <property type="entry name" value="Kelch-type beta propeller"/>
    <property type="match status" value="1"/>
</dbReference>
<dbReference type="InterPro" id="IPR015915">
    <property type="entry name" value="Kelch-typ_b-propeller"/>
</dbReference>
<reference evidence="2 3" key="1">
    <citation type="submission" date="2020-08" db="EMBL/GenBank/DDBJ databases">
        <title>Aphidius gifuensis genome sequencing and assembly.</title>
        <authorList>
            <person name="Du Z."/>
        </authorList>
    </citation>
    <scope>NUCLEOTIDE SEQUENCE [LARGE SCALE GENOMIC DNA]</scope>
    <source>
        <strain evidence="2">YNYX2018</strain>
        <tissue evidence="2">Adults</tissue>
    </source>
</reference>
<evidence type="ECO:0000256" key="1">
    <source>
        <dbReference type="ARBA" id="ARBA00022441"/>
    </source>
</evidence>
<evidence type="ECO:0000313" key="3">
    <source>
        <dbReference type="Proteomes" id="UP000639338"/>
    </source>
</evidence>
<dbReference type="InterPro" id="IPR006652">
    <property type="entry name" value="Kelch_1"/>
</dbReference>
<dbReference type="SUPFAM" id="SSF117281">
    <property type="entry name" value="Kelch motif"/>
    <property type="match status" value="1"/>
</dbReference>
<comment type="caution">
    <text evidence="2">The sequence shown here is derived from an EMBL/GenBank/DDBJ whole genome shotgun (WGS) entry which is preliminary data.</text>
</comment>
<gene>
    <name evidence="2" type="ORF">HCN44_000411</name>
</gene>
<dbReference type="Pfam" id="PF01344">
    <property type="entry name" value="Kelch_1"/>
    <property type="match status" value="1"/>
</dbReference>
<dbReference type="Proteomes" id="UP000639338">
    <property type="component" value="Unassembled WGS sequence"/>
</dbReference>
<dbReference type="OrthoDB" id="10052615at2759"/>
<accession>A0A834XQY7</accession>
<dbReference type="AlphaFoldDB" id="A0A834XQY7"/>
<dbReference type="EMBL" id="JACMRX010000004">
    <property type="protein sequence ID" value="KAF7990606.1"/>
    <property type="molecule type" value="Genomic_DNA"/>
</dbReference>
<protein>
    <submittedName>
        <fullName evidence="2">Uncharacterized protein</fullName>
    </submittedName>
</protein>
<name>A0A834XQY7_APHGI</name>
<evidence type="ECO:0000313" key="2">
    <source>
        <dbReference type="EMBL" id="KAF7990606.1"/>
    </source>
</evidence>
<keyword evidence="1" id="KW-0880">Kelch repeat</keyword>
<organism evidence="2 3">
    <name type="scientific">Aphidius gifuensis</name>
    <name type="common">Parasitoid wasp</name>
    <dbReference type="NCBI Taxonomy" id="684658"/>
    <lineage>
        <taxon>Eukaryota</taxon>
        <taxon>Metazoa</taxon>
        <taxon>Ecdysozoa</taxon>
        <taxon>Arthropoda</taxon>
        <taxon>Hexapoda</taxon>
        <taxon>Insecta</taxon>
        <taxon>Pterygota</taxon>
        <taxon>Neoptera</taxon>
        <taxon>Endopterygota</taxon>
        <taxon>Hymenoptera</taxon>
        <taxon>Apocrita</taxon>
        <taxon>Ichneumonoidea</taxon>
        <taxon>Braconidae</taxon>
        <taxon>Aphidiinae</taxon>
        <taxon>Aphidius</taxon>
    </lineage>
</organism>
<sequence>MTNLINNGLLDEYSNNQPYKAIWNKLNCDKPKRSGHQMVLDLNNEILYLFGGWDGRQDLADLWSFDIKLNKCNSTELTLISNDTYSVGGPPLIFDHQLSIDHDKRMIYGFGGRILLSSSSLPLSTPTNTNTLSSSSTTTTTTTLFWLIFISYTNKYLLVYDMNISQKRVVVVVVVDDDDNVLVFVGVDNGKDDDESKILPPNP</sequence>
<dbReference type="InterPro" id="IPR052456">
    <property type="entry name" value="CTLH_complex_component"/>
</dbReference>
<dbReference type="PANTHER" id="PTHR15526">
    <property type="entry name" value="MUSKELIN"/>
    <property type="match status" value="1"/>
</dbReference>
<keyword evidence="3" id="KW-1185">Reference proteome</keyword>
<dbReference type="PANTHER" id="PTHR15526:SF5">
    <property type="entry name" value="MUSKELIN"/>
    <property type="match status" value="1"/>
</dbReference>